<sequence length="128" mass="14387">MAIRTGNPKANGLTRLQPPVHDGGKIRRSIVENSDQVRLREDYAAIELRCDSSPGGTMPKQTKPFIVEIKQSRKLKPDTRKPSIWGNLDLKLASDHRLGELRRRDALDRDTVDATRSTLHQTPPDNAI</sequence>
<reference evidence="2" key="1">
    <citation type="submission" date="2021-07" db="EMBL/GenBank/DDBJ databases">
        <title>Shinella sp. nov., a novel member of the genus Shinella from water.</title>
        <authorList>
            <person name="Deng Y."/>
        </authorList>
    </citation>
    <scope>NUCLEOTIDE SEQUENCE</scope>
    <source>
        <strain evidence="2">CPCC 100929</strain>
    </source>
</reference>
<proteinExistence type="predicted"/>
<name>A0ABT1RIS2_9HYPH</name>
<feature type="compositionally biased region" description="Polar residues" evidence="1">
    <location>
        <begin position="114"/>
        <end position="128"/>
    </location>
</feature>
<keyword evidence="3" id="KW-1185">Reference proteome</keyword>
<feature type="compositionally biased region" description="Basic and acidic residues" evidence="1">
    <location>
        <begin position="99"/>
        <end position="113"/>
    </location>
</feature>
<gene>
    <name evidence="2" type="ORF">GB927_033950</name>
</gene>
<evidence type="ECO:0000313" key="2">
    <source>
        <dbReference type="EMBL" id="MCQ4635068.1"/>
    </source>
</evidence>
<accession>A0ABT1RIS2</accession>
<comment type="caution">
    <text evidence="2">The sequence shown here is derived from an EMBL/GenBank/DDBJ whole genome shotgun (WGS) entry which is preliminary data.</text>
</comment>
<protein>
    <submittedName>
        <fullName evidence="2">Uncharacterized protein</fullName>
    </submittedName>
</protein>
<organism evidence="2 3">
    <name type="scientific">Shinella lacus</name>
    <dbReference type="NCBI Taxonomy" id="2654216"/>
    <lineage>
        <taxon>Bacteria</taxon>
        <taxon>Pseudomonadati</taxon>
        <taxon>Pseudomonadota</taxon>
        <taxon>Alphaproteobacteria</taxon>
        <taxon>Hyphomicrobiales</taxon>
        <taxon>Rhizobiaceae</taxon>
        <taxon>Shinella</taxon>
    </lineage>
</organism>
<dbReference type="Proteomes" id="UP000996601">
    <property type="component" value="Unassembled WGS sequence"/>
</dbReference>
<evidence type="ECO:0000256" key="1">
    <source>
        <dbReference type="SAM" id="MobiDB-lite"/>
    </source>
</evidence>
<dbReference type="EMBL" id="WHSB02000033">
    <property type="protein sequence ID" value="MCQ4635068.1"/>
    <property type="molecule type" value="Genomic_DNA"/>
</dbReference>
<evidence type="ECO:0000313" key="3">
    <source>
        <dbReference type="Proteomes" id="UP000996601"/>
    </source>
</evidence>
<feature type="region of interest" description="Disordered" evidence="1">
    <location>
        <begin position="99"/>
        <end position="128"/>
    </location>
</feature>